<reference evidence="2 3" key="1">
    <citation type="submission" date="2023-09" db="EMBL/GenBank/DDBJ databases">
        <title>Pangenome analysis of Batrachochytrium dendrobatidis and related Chytrids.</title>
        <authorList>
            <person name="Yacoub M.N."/>
            <person name="Stajich J.E."/>
            <person name="James T.Y."/>
        </authorList>
    </citation>
    <scope>NUCLEOTIDE SEQUENCE [LARGE SCALE GENOMIC DNA]</scope>
    <source>
        <strain evidence="2 3">JEL0888</strain>
    </source>
</reference>
<evidence type="ECO:0000256" key="1">
    <source>
        <dbReference type="ARBA" id="ARBA00022801"/>
    </source>
</evidence>
<keyword evidence="1" id="KW-0378">Hydrolase</keyword>
<gene>
    <name evidence="2" type="ORF">HK105_201287</name>
</gene>
<name>A0ABR4NHN2_9FUNG</name>
<evidence type="ECO:0000313" key="2">
    <source>
        <dbReference type="EMBL" id="KAL2919017.1"/>
    </source>
</evidence>
<protein>
    <recommendedName>
        <fullName evidence="4">AB hydrolase-1 domain-containing protein</fullName>
    </recommendedName>
</protein>
<dbReference type="EMBL" id="JADGIZ020000004">
    <property type="protein sequence ID" value="KAL2919017.1"/>
    <property type="molecule type" value="Genomic_DNA"/>
</dbReference>
<dbReference type="PANTHER" id="PTHR16138">
    <property type="entry name" value="MYCOPHENOLIC ACID ACYL-GLUCURONIDE ESTERASE, MITOCHONDRIAL"/>
    <property type="match status" value="1"/>
</dbReference>
<accession>A0ABR4NHN2</accession>
<evidence type="ECO:0008006" key="4">
    <source>
        <dbReference type="Google" id="ProtNLM"/>
    </source>
</evidence>
<comment type="caution">
    <text evidence="2">The sequence shown here is derived from an EMBL/GenBank/DDBJ whole genome shotgun (WGS) entry which is preliminary data.</text>
</comment>
<dbReference type="PANTHER" id="PTHR16138:SF7">
    <property type="entry name" value="PALMITOYL-PROTEIN THIOESTERASE ABHD10, MITOCHONDRIAL"/>
    <property type="match status" value="1"/>
</dbReference>
<dbReference type="InterPro" id="IPR052382">
    <property type="entry name" value="ABHD10_acyl-thioesterase"/>
</dbReference>
<keyword evidence="3" id="KW-1185">Reference proteome</keyword>
<dbReference type="InterPro" id="IPR029058">
    <property type="entry name" value="AB_hydrolase_fold"/>
</dbReference>
<dbReference type="Gene3D" id="3.40.50.1820">
    <property type="entry name" value="alpha/beta hydrolase"/>
    <property type="match status" value="1"/>
</dbReference>
<dbReference type="SUPFAM" id="SSF53474">
    <property type="entry name" value="alpha/beta-Hydrolases"/>
    <property type="match status" value="1"/>
</dbReference>
<evidence type="ECO:0000313" key="3">
    <source>
        <dbReference type="Proteomes" id="UP001527925"/>
    </source>
</evidence>
<dbReference type="Proteomes" id="UP001527925">
    <property type="component" value="Unassembled WGS sequence"/>
</dbReference>
<organism evidence="2 3">
    <name type="scientific">Polyrhizophydium stewartii</name>
    <dbReference type="NCBI Taxonomy" id="2732419"/>
    <lineage>
        <taxon>Eukaryota</taxon>
        <taxon>Fungi</taxon>
        <taxon>Fungi incertae sedis</taxon>
        <taxon>Chytridiomycota</taxon>
        <taxon>Chytridiomycota incertae sedis</taxon>
        <taxon>Chytridiomycetes</taxon>
        <taxon>Rhizophydiales</taxon>
        <taxon>Rhizophydiales incertae sedis</taxon>
        <taxon>Polyrhizophydium</taxon>
    </lineage>
</organism>
<sequence length="206" mass="21946">MRFVTYDHAGHGASEGVFERCTVSDWRADLAAVIADAGICGTGPLIIVGSSMGLHLSLLAVADLAQQPAARRIAAIIGVGGSINFTMRLAFEMPSDAGEVWMRPSRYDPNGYPIARALLDDGAANLISPGWRVPCPVELIHGMQDLDVPWPEAFDAAALIDPRGPDGQELVVEFTLVPDGDHRLSSPDHLNAISEAIKDARQTIPA</sequence>
<proteinExistence type="predicted"/>